<feature type="region of interest" description="Disordered" evidence="1">
    <location>
        <begin position="163"/>
        <end position="226"/>
    </location>
</feature>
<reference evidence="2" key="1">
    <citation type="submission" date="2020-11" db="EMBL/GenBank/DDBJ databases">
        <authorList>
            <person name="Tran Van P."/>
        </authorList>
    </citation>
    <scope>NUCLEOTIDE SEQUENCE</scope>
</reference>
<feature type="compositionally biased region" description="Basic and acidic residues" evidence="1">
    <location>
        <begin position="192"/>
        <end position="201"/>
    </location>
</feature>
<proteinExistence type="predicted"/>
<dbReference type="AlphaFoldDB" id="A0A7R9IEB5"/>
<evidence type="ECO:0000313" key="2">
    <source>
        <dbReference type="EMBL" id="CAD7456746.1"/>
    </source>
</evidence>
<organism evidence="2">
    <name type="scientific">Timema tahoe</name>
    <dbReference type="NCBI Taxonomy" id="61484"/>
    <lineage>
        <taxon>Eukaryota</taxon>
        <taxon>Metazoa</taxon>
        <taxon>Ecdysozoa</taxon>
        <taxon>Arthropoda</taxon>
        <taxon>Hexapoda</taxon>
        <taxon>Insecta</taxon>
        <taxon>Pterygota</taxon>
        <taxon>Neoptera</taxon>
        <taxon>Polyneoptera</taxon>
        <taxon>Phasmatodea</taxon>
        <taxon>Timematodea</taxon>
        <taxon>Timematoidea</taxon>
        <taxon>Timematidae</taxon>
        <taxon>Timema</taxon>
    </lineage>
</organism>
<feature type="region of interest" description="Disordered" evidence="1">
    <location>
        <begin position="90"/>
        <end position="112"/>
    </location>
</feature>
<accession>A0A7R9IEB5</accession>
<gene>
    <name evidence="2" type="ORF">TTEB3V08_LOCUS4763</name>
</gene>
<evidence type="ECO:0000256" key="1">
    <source>
        <dbReference type="SAM" id="MobiDB-lite"/>
    </source>
</evidence>
<dbReference type="EMBL" id="OE001405">
    <property type="protein sequence ID" value="CAD7456746.1"/>
    <property type="molecule type" value="Genomic_DNA"/>
</dbReference>
<protein>
    <submittedName>
        <fullName evidence="2">Uncharacterized protein</fullName>
    </submittedName>
</protein>
<sequence length="226" mass="24400">MSLGSYMQPIYGESIEMWGGGSEPAFAWRESGKPFREKPPPVHSTEIRTSISPSSVVELNMTGALANYATEAGLRLISLLIARSSVWPPSRSLARQSGHPVTRSPVWPPSRSLTSLATQSLNRSPVWPPSRSLASLATQSLARQSGHPVAHSLASLATHSLAHQSGHPFTLKRNEGEKKGKKGGGERPLTGFEERKHDRCVDAASCSEHNATPEDRPTPPLQVMAV</sequence>
<name>A0A7R9IEB5_9NEOP</name>